<protein>
    <submittedName>
        <fullName evidence="1">Uncharacterized protein</fullName>
    </submittedName>
</protein>
<dbReference type="Proteomes" id="UP000015105">
    <property type="component" value="Unassembled WGS sequence"/>
</dbReference>
<dbReference type="AlphaFoldDB" id="A0A452XEN7"/>
<sequence length="46" mass="5051">MGKFCNKLSNDLGTYLVHKDDEPNFAMLRGVIRGNYTSLAGLACCI</sequence>
<reference evidence="1" key="3">
    <citation type="submission" date="2019-03" db="UniProtKB">
        <authorList>
            <consortium name="EnsemblPlants"/>
        </authorList>
    </citation>
    <scope>IDENTIFICATION</scope>
</reference>
<proteinExistence type="predicted"/>
<accession>A0A452XEN7</accession>
<evidence type="ECO:0000313" key="1">
    <source>
        <dbReference type="EnsemblPlants" id="AET0Gv20102200.3"/>
    </source>
</evidence>
<reference evidence="2" key="2">
    <citation type="journal article" date="2017" name="Nat. Plants">
        <title>The Aegilops tauschii genome reveals multiple impacts of transposons.</title>
        <authorList>
            <person name="Zhao G."/>
            <person name="Zou C."/>
            <person name="Li K."/>
            <person name="Wang K."/>
            <person name="Li T."/>
            <person name="Gao L."/>
            <person name="Zhang X."/>
            <person name="Wang H."/>
            <person name="Yang Z."/>
            <person name="Liu X."/>
            <person name="Jiang W."/>
            <person name="Mao L."/>
            <person name="Kong X."/>
            <person name="Jiao Y."/>
            <person name="Jia J."/>
        </authorList>
    </citation>
    <scope>NUCLEOTIDE SEQUENCE [LARGE SCALE GENOMIC DNA]</scope>
    <source>
        <strain evidence="2">cv. AL8/78</strain>
    </source>
</reference>
<dbReference type="EnsemblPlants" id="AET0Gv20102200.3">
    <property type="protein sequence ID" value="AET0Gv20102200.3"/>
    <property type="gene ID" value="AET0Gv20102200"/>
</dbReference>
<keyword evidence="2" id="KW-1185">Reference proteome</keyword>
<organism evidence="1 2">
    <name type="scientific">Aegilops tauschii subsp. strangulata</name>
    <name type="common">Goatgrass</name>
    <dbReference type="NCBI Taxonomy" id="200361"/>
    <lineage>
        <taxon>Eukaryota</taxon>
        <taxon>Viridiplantae</taxon>
        <taxon>Streptophyta</taxon>
        <taxon>Embryophyta</taxon>
        <taxon>Tracheophyta</taxon>
        <taxon>Spermatophyta</taxon>
        <taxon>Magnoliopsida</taxon>
        <taxon>Liliopsida</taxon>
        <taxon>Poales</taxon>
        <taxon>Poaceae</taxon>
        <taxon>BOP clade</taxon>
        <taxon>Pooideae</taxon>
        <taxon>Triticodae</taxon>
        <taxon>Triticeae</taxon>
        <taxon>Triticinae</taxon>
        <taxon>Aegilops</taxon>
    </lineage>
</organism>
<dbReference type="Gramene" id="AET0Gv20102200.3">
    <property type="protein sequence ID" value="AET0Gv20102200.3"/>
    <property type="gene ID" value="AET0Gv20102200"/>
</dbReference>
<evidence type="ECO:0000313" key="2">
    <source>
        <dbReference type="Proteomes" id="UP000015105"/>
    </source>
</evidence>
<reference evidence="2" key="1">
    <citation type="journal article" date="2014" name="Science">
        <title>Ancient hybridizations among the ancestral genomes of bread wheat.</title>
        <authorList>
            <consortium name="International Wheat Genome Sequencing Consortium,"/>
            <person name="Marcussen T."/>
            <person name="Sandve S.R."/>
            <person name="Heier L."/>
            <person name="Spannagl M."/>
            <person name="Pfeifer M."/>
            <person name="Jakobsen K.S."/>
            <person name="Wulff B.B."/>
            <person name="Steuernagel B."/>
            <person name="Mayer K.F."/>
            <person name="Olsen O.A."/>
        </authorList>
    </citation>
    <scope>NUCLEOTIDE SEQUENCE [LARGE SCALE GENOMIC DNA]</scope>
    <source>
        <strain evidence="2">cv. AL8/78</strain>
    </source>
</reference>
<name>A0A452XEN7_AEGTS</name>